<keyword evidence="3" id="KW-1185">Reference proteome</keyword>
<evidence type="ECO:0000256" key="1">
    <source>
        <dbReference type="SAM" id="Phobius"/>
    </source>
</evidence>
<reference evidence="3" key="1">
    <citation type="journal article" date="2019" name="Int. J. Syst. Evol. Microbiol.">
        <title>The Global Catalogue of Microorganisms (GCM) 10K type strain sequencing project: providing services to taxonomists for standard genome sequencing and annotation.</title>
        <authorList>
            <consortium name="The Broad Institute Genomics Platform"/>
            <consortium name="The Broad Institute Genome Sequencing Center for Infectious Disease"/>
            <person name="Wu L."/>
            <person name="Ma J."/>
        </authorList>
    </citation>
    <scope>NUCLEOTIDE SEQUENCE [LARGE SCALE GENOMIC DNA]</scope>
    <source>
        <strain evidence="3">JCM 4816</strain>
    </source>
</reference>
<gene>
    <name evidence="2" type="ORF">GCM10019016_070560</name>
</gene>
<keyword evidence="1" id="KW-0472">Membrane</keyword>
<evidence type="ECO:0000313" key="2">
    <source>
        <dbReference type="EMBL" id="GAA3499951.1"/>
    </source>
</evidence>
<dbReference type="Proteomes" id="UP001501455">
    <property type="component" value="Unassembled WGS sequence"/>
</dbReference>
<keyword evidence="1" id="KW-0812">Transmembrane</keyword>
<name>A0ABP6U079_9ACTN</name>
<organism evidence="2 3">
    <name type="scientific">Streptomyces prasinosporus</name>
    <dbReference type="NCBI Taxonomy" id="68256"/>
    <lineage>
        <taxon>Bacteria</taxon>
        <taxon>Bacillati</taxon>
        <taxon>Actinomycetota</taxon>
        <taxon>Actinomycetes</taxon>
        <taxon>Kitasatosporales</taxon>
        <taxon>Streptomycetaceae</taxon>
        <taxon>Streptomyces</taxon>
        <taxon>Streptomyces albogriseolus group</taxon>
    </lineage>
</organism>
<dbReference type="RefSeq" id="WP_345580619.1">
    <property type="nucleotide sequence ID" value="NZ_BAAAXF010000048.1"/>
</dbReference>
<feature type="transmembrane region" description="Helical" evidence="1">
    <location>
        <begin position="289"/>
        <end position="309"/>
    </location>
</feature>
<dbReference type="EMBL" id="BAAAXF010000048">
    <property type="protein sequence ID" value="GAA3499951.1"/>
    <property type="molecule type" value="Genomic_DNA"/>
</dbReference>
<accession>A0ABP6U079</accession>
<comment type="caution">
    <text evidence="2">The sequence shown here is derived from an EMBL/GenBank/DDBJ whole genome shotgun (WGS) entry which is preliminary data.</text>
</comment>
<proteinExistence type="predicted"/>
<keyword evidence="1" id="KW-1133">Transmembrane helix</keyword>
<feature type="transmembrane region" description="Helical" evidence="1">
    <location>
        <begin position="254"/>
        <end position="277"/>
    </location>
</feature>
<sequence length="351" mass="37849">MRLRIIQGPLTYVGRVAISIDIPLRPSMIRRHTVAAELAVPLPVTSFDTTSRAPVVAEDLTAVSGDREVRIARRESRGRLRLVLDGRDLQDSESVRISLTTSSVLHLAAGDDAFRVWRLGLHCTVPSADRVITELAHSPELSLRCRVDNSEYHSLAQSADADLIRKMGFHPGPTVSLKYLLGIHAASNFRALALPAFATSLGLLSGGYTLALLSAGHGDLAAVSLALTLTPPVLQAIKPGASFYRSADIHGRGAVFWISSFSVLAYLAGVLMMLVSVAYVPHTAADIQIAVYALGGASGLAGVAIVTAVHQQIIPPHFCDMCAKRIVWRRRSRLHLASRRTVCRACFARIT</sequence>
<evidence type="ECO:0000313" key="3">
    <source>
        <dbReference type="Proteomes" id="UP001501455"/>
    </source>
</evidence>
<protein>
    <submittedName>
        <fullName evidence="2">Uncharacterized protein</fullName>
    </submittedName>
</protein>